<protein>
    <submittedName>
        <fullName evidence="1">Putative orfan</fullName>
    </submittedName>
</protein>
<dbReference type="GeneID" id="80519215"/>
<reference evidence="1" key="2">
    <citation type="journal article" date="2018" name="Nat. Commun.">
        <title>Tailed giant Tupanvirus possesses the most complete translational apparatus of the known virosphere.</title>
        <authorList>
            <person name="Abrahao J."/>
            <person name="Silva L."/>
            <person name="Silva L.S."/>
            <person name="Khalil J.Y.B."/>
            <person name="Rodrigues R."/>
            <person name="Arantes T."/>
            <person name="Assis F."/>
            <person name="Boratto P."/>
            <person name="Andrade M."/>
            <person name="Kroon E.G."/>
            <person name="Ribeiro B."/>
            <person name="Bergier I."/>
            <person name="Seligmann H."/>
            <person name="Ghigo E."/>
            <person name="Colson P."/>
            <person name="Levasseur A."/>
            <person name="Kroemer G."/>
            <person name="Raoult D."/>
            <person name="La Scola B."/>
        </authorList>
    </citation>
    <scope>NUCLEOTIDE SEQUENCE [LARGE SCALE GENOMIC DNA]</scope>
    <source>
        <strain evidence="1">Soda lake</strain>
    </source>
</reference>
<sequence>MEKNPENNILVESNPTNSTDSWENYFTTKSKGVKLYETNVPLVVYGQVHDCKLTLRVSELNYCDCYAWELFTNEIVVVDGHPFDKLDDEEIEKSADGKTISVVGINAKNKLMDSLYELIMMDNDKLSKNSGSIDPSYYRSHMVKILTELWD</sequence>
<evidence type="ECO:0000313" key="1">
    <source>
        <dbReference type="EMBL" id="QKU35769.1"/>
    </source>
</evidence>
<dbReference type="KEGG" id="vg:80519215"/>
<proteinExistence type="predicted"/>
<dbReference type="RefSeq" id="YP_010782451.1">
    <property type="nucleotide sequence ID" value="NC_075039.1"/>
</dbReference>
<dbReference type="EMBL" id="KY523104">
    <property type="protein sequence ID" value="QKU35769.1"/>
    <property type="molecule type" value="Genomic_DNA"/>
</dbReference>
<name>A0A6N1NN15_9VIRU</name>
<reference evidence="1" key="1">
    <citation type="submission" date="2017-01" db="EMBL/GenBank/DDBJ databases">
        <authorList>
            <person name="Assis F.L."/>
            <person name="Abrahao J.S."/>
            <person name="Silva L."/>
            <person name="Khalil J.B."/>
            <person name="Rodrigues R."/>
            <person name="Silva L.S."/>
            <person name="Arantes T."/>
            <person name="Boratto P."/>
            <person name="Andrade M."/>
            <person name="Kroon E.G."/>
            <person name="Ribeiro B."/>
            <person name="Bergier I."/>
            <person name="Seligmann H."/>
            <person name="Ghigo E."/>
            <person name="Colson P."/>
            <person name="Levasseur A."/>
            <person name="Raoult D."/>
            <person name="Scola B.L."/>
        </authorList>
    </citation>
    <scope>NUCLEOTIDE SEQUENCE</scope>
    <source>
        <strain evidence="1">Soda lake</strain>
    </source>
</reference>
<accession>A0A6N1NN15</accession>
<organism evidence="1">
    <name type="scientific">Tupanvirus soda lake</name>
    <dbReference type="NCBI Taxonomy" id="2126985"/>
    <lineage>
        <taxon>Viruses</taxon>
        <taxon>Varidnaviria</taxon>
        <taxon>Bamfordvirae</taxon>
        <taxon>Nucleocytoviricota</taxon>
        <taxon>Megaviricetes</taxon>
        <taxon>Imitervirales</taxon>
        <taxon>Mimiviridae</taxon>
        <taxon>Megamimivirinae</taxon>
        <taxon>Tupanvirus</taxon>
        <taxon>Tupanvirus salinum</taxon>
    </lineage>
</organism>